<evidence type="ECO:0000256" key="6">
    <source>
        <dbReference type="ARBA" id="ARBA00022759"/>
    </source>
</evidence>
<dbReference type="AlphaFoldDB" id="A0A1W0A571"/>
<accession>A0A1W0A571</accession>
<dbReference type="EC" id="3.1.26.4" evidence="3"/>
<dbReference type="InterPro" id="IPR012337">
    <property type="entry name" value="RNaseH-like_sf"/>
</dbReference>
<dbReference type="STRING" id="74557.A0A1W0A571"/>
<dbReference type="Proteomes" id="UP000243217">
    <property type="component" value="Unassembled WGS sequence"/>
</dbReference>
<evidence type="ECO:0000256" key="4">
    <source>
        <dbReference type="ARBA" id="ARBA00022722"/>
    </source>
</evidence>
<dbReference type="GO" id="GO:0003676">
    <property type="term" value="F:nucleic acid binding"/>
    <property type="evidence" value="ECO:0007669"/>
    <property type="project" value="InterPro"/>
</dbReference>
<dbReference type="InterPro" id="IPR050092">
    <property type="entry name" value="RNase_H"/>
</dbReference>
<dbReference type="PANTHER" id="PTHR10642">
    <property type="entry name" value="RIBONUCLEASE H1"/>
    <property type="match status" value="1"/>
</dbReference>
<evidence type="ECO:0000313" key="10">
    <source>
        <dbReference type="Proteomes" id="UP000243217"/>
    </source>
</evidence>
<sequence length="229" mass="26190">MLLRATVEFFPASRNHISPNLIPNPSAERRDVIKPIPKLNYRNGNPDLPTQQKLKTTRIAKQNNKALPDPKDPNTLVAFCDGSAINNGKHRCKAAFACVFPHNEDRNVASNLPTDAKATNNRAEYMAALEAMKRANIEDPSQNQVLYIFSDSMLLIRSMTEWLPTWIKNNWVKDDGERVKNDDLLKQLKAVQGTRKILWQHVKAHTNRKDWKSIWNDKVDQLARSTALR</sequence>
<name>A0A1W0A571_9STRA</name>
<keyword evidence="5" id="KW-0479">Metal-binding</keyword>
<organism evidence="9 10">
    <name type="scientific">Thraustotheca clavata</name>
    <dbReference type="NCBI Taxonomy" id="74557"/>
    <lineage>
        <taxon>Eukaryota</taxon>
        <taxon>Sar</taxon>
        <taxon>Stramenopiles</taxon>
        <taxon>Oomycota</taxon>
        <taxon>Saprolegniomycetes</taxon>
        <taxon>Saprolegniales</taxon>
        <taxon>Achlyaceae</taxon>
        <taxon>Thraustotheca</taxon>
    </lineage>
</organism>
<reference evidence="9 10" key="1">
    <citation type="journal article" date="2014" name="Genome Biol. Evol.">
        <title>The secreted proteins of Achlya hypogyna and Thraustotheca clavata identify the ancestral oomycete secretome and reveal gene acquisitions by horizontal gene transfer.</title>
        <authorList>
            <person name="Misner I."/>
            <person name="Blouin N."/>
            <person name="Leonard G."/>
            <person name="Richards T.A."/>
            <person name="Lane C.E."/>
        </authorList>
    </citation>
    <scope>NUCLEOTIDE SEQUENCE [LARGE SCALE GENOMIC DNA]</scope>
    <source>
        <strain evidence="9 10">ATCC 34112</strain>
    </source>
</reference>
<dbReference type="OrthoDB" id="407198at2759"/>
<dbReference type="PROSITE" id="PS50879">
    <property type="entry name" value="RNASE_H_1"/>
    <property type="match status" value="1"/>
</dbReference>
<dbReference type="CDD" id="cd09280">
    <property type="entry name" value="RNase_HI_eukaryote_like"/>
    <property type="match status" value="1"/>
</dbReference>
<dbReference type="PANTHER" id="PTHR10642:SF26">
    <property type="entry name" value="RIBONUCLEASE H1"/>
    <property type="match status" value="1"/>
</dbReference>
<dbReference type="Pfam" id="PF00075">
    <property type="entry name" value="RNase_H"/>
    <property type="match status" value="1"/>
</dbReference>
<gene>
    <name evidence="9" type="ORF">THRCLA_20625</name>
</gene>
<proteinExistence type="inferred from homology"/>
<protein>
    <recommendedName>
        <fullName evidence="3">ribonuclease H</fullName>
        <ecNumber evidence="3">3.1.26.4</ecNumber>
    </recommendedName>
</protein>
<evidence type="ECO:0000256" key="7">
    <source>
        <dbReference type="ARBA" id="ARBA00022801"/>
    </source>
</evidence>
<comment type="catalytic activity">
    <reaction evidence="1">
        <text>Endonucleolytic cleavage to 5'-phosphomonoester.</text>
        <dbReference type="EC" id="3.1.26.4"/>
    </reaction>
</comment>
<comment type="similarity">
    <text evidence="2">Belongs to the RNase H family.</text>
</comment>
<keyword evidence="6" id="KW-0255">Endonuclease</keyword>
<evidence type="ECO:0000256" key="1">
    <source>
        <dbReference type="ARBA" id="ARBA00000077"/>
    </source>
</evidence>
<keyword evidence="7" id="KW-0378">Hydrolase</keyword>
<evidence type="ECO:0000256" key="3">
    <source>
        <dbReference type="ARBA" id="ARBA00012180"/>
    </source>
</evidence>
<evidence type="ECO:0000259" key="8">
    <source>
        <dbReference type="PROSITE" id="PS50879"/>
    </source>
</evidence>
<dbReference type="EMBL" id="JNBS01000458">
    <property type="protein sequence ID" value="OQS05433.1"/>
    <property type="molecule type" value="Genomic_DNA"/>
</dbReference>
<keyword evidence="4" id="KW-0540">Nuclease</keyword>
<keyword evidence="10" id="KW-1185">Reference proteome</keyword>
<feature type="domain" description="RNase H type-1" evidence="8">
    <location>
        <begin position="72"/>
        <end position="228"/>
    </location>
</feature>
<dbReference type="GO" id="GO:0004523">
    <property type="term" value="F:RNA-DNA hybrid ribonuclease activity"/>
    <property type="evidence" value="ECO:0007669"/>
    <property type="project" value="UniProtKB-EC"/>
</dbReference>
<dbReference type="FunFam" id="3.30.420.10:FF:000275">
    <property type="entry name" value="Ribonuclease H"/>
    <property type="match status" value="1"/>
</dbReference>
<dbReference type="InterPro" id="IPR036397">
    <property type="entry name" value="RNaseH_sf"/>
</dbReference>
<evidence type="ECO:0000313" key="9">
    <source>
        <dbReference type="EMBL" id="OQS05433.1"/>
    </source>
</evidence>
<dbReference type="GO" id="GO:0046872">
    <property type="term" value="F:metal ion binding"/>
    <property type="evidence" value="ECO:0007669"/>
    <property type="project" value="UniProtKB-KW"/>
</dbReference>
<dbReference type="InterPro" id="IPR002156">
    <property type="entry name" value="RNaseH_domain"/>
</dbReference>
<dbReference type="SUPFAM" id="SSF53098">
    <property type="entry name" value="Ribonuclease H-like"/>
    <property type="match status" value="1"/>
</dbReference>
<dbReference type="Gene3D" id="3.30.420.10">
    <property type="entry name" value="Ribonuclease H-like superfamily/Ribonuclease H"/>
    <property type="match status" value="1"/>
</dbReference>
<evidence type="ECO:0000256" key="2">
    <source>
        <dbReference type="ARBA" id="ARBA00005300"/>
    </source>
</evidence>
<comment type="caution">
    <text evidence="9">The sequence shown here is derived from an EMBL/GenBank/DDBJ whole genome shotgun (WGS) entry which is preliminary data.</text>
</comment>
<evidence type="ECO:0000256" key="5">
    <source>
        <dbReference type="ARBA" id="ARBA00022723"/>
    </source>
</evidence>
<dbReference type="GO" id="GO:0043137">
    <property type="term" value="P:DNA replication, removal of RNA primer"/>
    <property type="evidence" value="ECO:0007669"/>
    <property type="project" value="TreeGrafter"/>
</dbReference>